<accession>A0ABY9WK83</accession>
<evidence type="ECO:0000313" key="4">
    <source>
        <dbReference type="Proteomes" id="UP001611383"/>
    </source>
</evidence>
<dbReference type="Gene3D" id="3.40.190.10">
    <property type="entry name" value="Periplasmic binding protein-like II"/>
    <property type="match status" value="1"/>
</dbReference>
<keyword evidence="4" id="KW-1185">Reference proteome</keyword>
<comment type="subcellular location">
    <subcellularLocation>
        <location evidence="1">Periplasm</location>
    </subcellularLocation>
</comment>
<name>A0ABY9WK83_9BACT</name>
<dbReference type="SUPFAM" id="SSF53850">
    <property type="entry name" value="Periplasmic binding protein-like II"/>
    <property type="match status" value="1"/>
</dbReference>
<dbReference type="InterPro" id="IPR019546">
    <property type="entry name" value="TAT_signal_bac_arc"/>
</dbReference>
<dbReference type="Proteomes" id="UP001611383">
    <property type="component" value="Chromosome"/>
</dbReference>
<evidence type="ECO:0000313" key="3">
    <source>
        <dbReference type="EMBL" id="WNG44000.1"/>
    </source>
</evidence>
<protein>
    <submittedName>
        <fullName evidence="3">ABC transporter substrate-binding protein</fullName>
    </submittedName>
</protein>
<evidence type="ECO:0000256" key="1">
    <source>
        <dbReference type="ARBA" id="ARBA00004418"/>
    </source>
</evidence>
<dbReference type="Pfam" id="PF01547">
    <property type="entry name" value="SBP_bac_1"/>
    <property type="match status" value="1"/>
</dbReference>
<reference evidence="3 4" key="1">
    <citation type="submission" date="2019-08" db="EMBL/GenBank/DDBJ databases">
        <title>Archangium and Cystobacter genomes.</title>
        <authorList>
            <person name="Chen I.-C.K."/>
            <person name="Wielgoss S."/>
        </authorList>
    </citation>
    <scope>NUCLEOTIDE SEQUENCE [LARGE SCALE GENOMIC DNA]</scope>
    <source>
        <strain evidence="3 4">Cbm 6</strain>
    </source>
</reference>
<dbReference type="PANTHER" id="PTHR43649">
    <property type="entry name" value="ARABINOSE-BINDING PROTEIN-RELATED"/>
    <property type="match status" value="1"/>
</dbReference>
<sequence>MAGARFVSELSRRHFMAWALGAGAAVALGGCEESSTRREPKGSTVTLTFWNGFTGGDGEYIKKLVEDFNKATPGIQVKMNIYVWADFFQKVPGAVISGQAPDVCVMHVDDIPTNAARSILVPIDDLAQELGLKASDYTSQEVWQGGLYQGRRYGIPFDMHPLGMFYNKAVLRRAGLDPEKPPRTGDEYMAALEQLKGKGIPGHWMSPFPFTGTFQFETLLWQFGGELFDPEVTRATFDSDAGVRALTWMVDLVKKGYSPANVGQDADVIALQNGENAFNWNGIWQINALDEVPRLEWGVAPIPRIGTQDAVWGNSHQFVLLRQRSPSKERLAAARTFIQWMSQRSVEWLASGKIPVLKSVAESPEFKAMKAQVQFARQAPYIRFPPAVAGIADALAMVDKAVNQAVLGKASPADALKSAAAQATQVVRDNHEKYGD</sequence>
<comment type="similarity">
    <text evidence="2">Belongs to the bacterial solute-binding protein 1 family.</text>
</comment>
<evidence type="ECO:0000256" key="2">
    <source>
        <dbReference type="ARBA" id="ARBA00008520"/>
    </source>
</evidence>
<dbReference type="RefSeq" id="WP_395815958.1">
    <property type="nucleotide sequence ID" value="NZ_CP043494.1"/>
</dbReference>
<dbReference type="InterPro" id="IPR050490">
    <property type="entry name" value="Bact_solute-bd_prot1"/>
</dbReference>
<gene>
    <name evidence="3" type="ORF">F0U60_07760</name>
</gene>
<dbReference type="PROSITE" id="PS51257">
    <property type="entry name" value="PROKAR_LIPOPROTEIN"/>
    <property type="match status" value="1"/>
</dbReference>
<dbReference type="EMBL" id="CP043494">
    <property type="protein sequence ID" value="WNG44000.1"/>
    <property type="molecule type" value="Genomic_DNA"/>
</dbReference>
<dbReference type="InterPro" id="IPR006059">
    <property type="entry name" value="SBP"/>
</dbReference>
<dbReference type="PANTHER" id="PTHR43649:SF12">
    <property type="entry name" value="DIACETYLCHITOBIOSE BINDING PROTEIN DASA"/>
    <property type="match status" value="1"/>
</dbReference>
<dbReference type="CDD" id="cd14748">
    <property type="entry name" value="PBP2_UgpB"/>
    <property type="match status" value="1"/>
</dbReference>
<organism evidence="3 4">
    <name type="scientific">Archangium minus</name>
    <dbReference type="NCBI Taxonomy" id="83450"/>
    <lineage>
        <taxon>Bacteria</taxon>
        <taxon>Pseudomonadati</taxon>
        <taxon>Myxococcota</taxon>
        <taxon>Myxococcia</taxon>
        <taxon>Myxococcales</taxon>
        <taxon>Cystobacterineae</taxon>
        <taxon>Archangiaceae</taxon>
        <taxon>Archangium</taxon>
    </lineage>
</organism>
<dbReference type="Pfam" id="PF10518">
    <property type="entry name" value="TAT_signal"/>
    <property type="match status" value="1"/>
</dbReference>
<proteinExistence type="inferred from homology"/>